<comment type="similarity">
    <text evidence="1">In the C-terminal section; belongs to the class-I pyridoxal-phosphate-dependent aminotransferase family.</text>
</comment>
<dbReference type="InterPro" id="IPR036390">
    <property type="entry name" value="WH_DNA-bd_sf"/>
</dbReference>
<evidence type="ECO:0000313" key="11">
    <source>
        <dbReference type="EMBL" id="OEJ25936.1"/>
    </source>
</evidence>
<dbReference type="GO" id="GO:0006508">
    <property type="term" value="P:proteolysis"/>
    <property type="evidence" value="ECO:0007669"/>
    <property type="project" value="UniProtKB-KW"/>
</dbReference>
<dbReference type="CDD" id="cd00609">
    <property type="entry name" value="AAT_like"/>
    <property type="match status" value="1"/>
</dbReference>
<dbReference type="STRING" id="285458.BGM19_19985"/>
<dbReference type="SUPFAM" id="SSF53383">
    <property type="entry name" value="PLP-dependent transferases"/>
    <property type="match status" value="1"/>
</dbReference>
<evidence type="ECO:0000256" key="2">
    <source>
        <dbReference type="ARBA" id="ARBA00022670"/>
    </source>
</evidence>
<evidence type="ECO:0000256" key="6">
    <source>
        <dbReference type="ARBA" id="ARBA00023015"/>
    </source>
</evidence>
<dbReference type="InterPro" id="IPR015424">
    <property type="entry name" value="PyrdxlP-dep_Trfase"/>
</dbReference>
<keyword evidence="4" id="KW-0720">Serine protease</keyword>
<organism evidence="11 12">
    <name type="scientific">Streptomyces agglomeratus</name>
    <dbReference type="NCBI Taxonomy" id="285458"/>
    <lineage>
        <taxon>Bacteria</taxon>
        <taxon>Bacillati</taxon>
        <taxon>Actinomycetota</taxon>
        <taxon>Actinomycetes</taxon>
        <taxon>Kitasatosporales</taxon>
        <taxon>Streptomycetaceae</taxon>
        <taxon>Streptomyces</taxon>
    </lineage>
</organism>
<dbReference type="SMART" id="SM00345">
    <property type="entry name" value="HTH_GNTR"/>
    <property type="match status" value="1"/>
</dbReference>
<keyword evidence="12" id="KW-1185">Reference proteome</keyword>
<dbReference type="PANTHER" id="PTHR46577:SF1">
    <property type="entry name" value="HTH-TYPE TRANSCRIPTIONAL REGULATORY PROTEIN GABR"/>
    <property type="match status" value="1"/>
</dbReference>
<dbReference type="InterPro" id="IPR036388">
    <property type="entry name" value="WH-like_DNA-bd_sf"/>
</dbReference>
<sequence>MAEDFRRVADRVAAEIAAGRLRPGDRLPTQRAFARSHRIANSTAIRVYGELVRRGLAVGEVGRGTFVRAAPPSPGHALAEERTPEPETAMQAGTSGSAPTTSGAPAINLELNYPVAEGQSELMAASLAGLLRPDVLEAATRPAAADGTPAAREAAASLLARGGWRPHAGQLLFAGNGRQAIAAAIASFVRPGGRLGVEALTYPLVKAVAERLGVTLVAIEADDGGLSPDALYAAHRRAPLSAVYVQPTLHNPTSVTMSEERRERLAAACEELDIGAVEDTTWAFLAPEAPAPLAARVPARTVLVDSLSKRLAPGLTTGFLAAPVSRTSQLAEALRSGAWTAARFNLEAATRWITDGTVATVEAAKRADAEDRHRLVRRRLAGFRVRTEPRAYYCWWELPAPWRTDTFVAAAAARGIAVSPGRAFAVPPYAAPDAVRIGLATPPVEVLSYALRTLAEVAEQGPPGRP</sequence>
<dbReference type="InterPro" id="IPR023828">
    <property type="entry name" value="Peptidase_S8_Ser-AS"/>
</dbReference>
<dbReference type="PANTHER" id="PTHR46577">
    <property type="entry name" value="HTH-TYPE TRANSCRIPTIONAL REGULATORY PROTEIN GABR"/>
    <property type="match status" value="1"/>
</dbReference>
<dbReference type="InterPro" id="IPR015421">
    <property type="entry name" value="PyrdxlP-dep_Trfase_major"/>
</dbReference>
<keyword evidence="5" id="KW-0663">Pyridoxal phosphate</keyword>
<name>A0A1E5P8P9_9ACTN</name>
<evidence type="ECO:0000256" key="9">
    <source>
        <dbReference type="SAM" id="MobiDB-lite"/>
    </source>
</evidence>
<evidence type="ECO:0000256" key="1">
    <source>
        <dbReference type="ARBA" id="ARBA00005384"/>
    </source>
</evidence>
<feature type="compositionally biased region" description="Polar residues" evidence="9">
    <location>
        <begin position="91"/>
        <end position="103"/>
    </location>
</feature>
<proteinExistence type="inferred from homology"/>
<dbReference type="PROSITE" id="PS00138">
    <property type="entry name" value="SUBTILASE_SER"/>
    <property type="match status" value="1"/>
</dbReference>
<dbReference type="Proteomes" id="UP000095759">
    <property type="component" value="Unassembled WGS sequence"/>
</dbReference>
<feature type="region of interest" description="Disordered" evidence="9">
    <location>
        <begin position="67"/>
        <end position="103"/>
    </location>
</feature>
<keyword evidence="2" id="KW-0645">Protease</keyword>
<dbReference type="InterPro" id="IPR015422">
    <property type="entry name" value="PyrdxlP-dep_Trfase_small"/>
</dbReference>
<dbReference type="EMBL" id="MEHJ01000001">
    <property type="protein sequence ID" value="OEJ25936.1"/>
    <property type="molecule type" value="Genomic_DNA"/>
</dbReference>
<comment type="caution">
    <text evidence="11">The sequence shown here is derived from an EMBL/GenBank/DDBJ whole genome shotgun (WGS) entry which is preliminary data.</text>
</comment>
<reference evidence="11 12" key="1">
    <citation type="submission" date="2016-08" db="EMBL/GenBank/DDBJ databases">
        <title>Complete genome sequence of Streptomyces agglomeratus strain 6-3-2, a novel anti-MRSA actinomycete isolated from Wuli of Tebit, China.</title>
        <authorList>
            <person name="Chen X."/>
        </authorList>
    </citation>
    <scope>NUCLEOTIDE SEQUENCE [LARGE SCALE GENOMIC DNA]</scope>
    <source>
        <strain evidence="11 12">6-3-2</strain>
    </source>
</reference>
<evidence type="ECO:0000259" key="10">
    <source>
        <dbReference type="PROSITE" id="PS50949"/>
    </source>
</evidence>
<dbReference type="Gene3D" id="3.40.640.10">
    <property type="entry name" value="Type I PLP-dependent aspartate aminotransferase-like (Major domain)"/>
    <property type="match status" value="1"/>
</dbReference>
<evidence type="ECO:0000313" key="12">
    <source>
        <dbReference type="Proteomes" id="UP000095759"/>
    </source>
</evidence>
<evidence type="ECO:0000256" key="7">
    <source>
        <dbReference type="ARBA" id="ARBA00023125"/>
    </source>
</evidence>
<evidence type="ECO:0000256" key="4">
    <source>
        <dbReference type="ARBA" id="ARBA00022825"/>
    </source>
</evidence>
<dbReference type="GO" id="GO:0003677">
    <property type="term" value="F:DNA binding"/>
    <property type="evidence" value="ECO:0007669"/>
    <property type="project" value="UniProtKB-KW"/>
</dbReference>
<dbReference type="InterPro" id="IPR004839">
    <property type="entry name" value="Aminotransferase_I/II_large"/>
</dbReference>
<dbReference type="Gene3D" id="3.90.1150.10">
    <property type="entry name" value="Aspartate Aminotransferase, domain 1"/>
    <property type="match status" value="1"/>
</dbReference>
<dbReference type="PROSITE" id="PS50949">
    <property type="entry name" value="HTH_GNTR"/>
    <property type="match status" value="1"/>
</dbReference>
<dbReference type="GO" id="GO:0003700">
    <property type="term" value="F:DNA-binding transcription factor activity"/>
    <property type="evidence" value="ECO:0007669"/>
    <property type="project" value="InterPro"/>
</dbReference>
<dbReference type="SUPFAM" id="SSF46785">
    <property type="entry name" value="Winged helix' DNA-binding domain"/>
    <property type="match status" value="1"/>
</dbReference>
<protein>
    <submittedName>
        <fullName evidence="11">GntR family transcriptional regulator</fullName>
    </submittedName>
</protein>
<keyword evidence="6" id="KW-0805">Transcription regulation</keyword>
<dbReference type="CDD" id="cd07377">
    <property type="entry name" value="WHTH_GntR"/>
    <property type="match status" value="1"/>
</dbReference>
<dbReference type="OrthoDB" id="3564840at2"/>
<feature type="domain" description="HTH gntR-type" evidence="10">
    <location>
        <begin position="2"/>
        <end position="70"/>
    </location>
</feature>
<dbReference type="Pfam" id="PF00155">
    <property type="entry name" value="Aminotran_1_2"/>
    <property type="match status" value="1"/>
</dbReference>
<dbReference type="Pfam" id="PF00392">
    <property type="entry name" value="GntR"/>
    <property type="match status" value="1"/>
</dbReference>
<dbReference type="GO" id="GO:0030170">
    <property type="term" value="F:pyridoxal phosphate binding"/>
    <property type="evidence" value="ECO:0007669"/>
    <property type="project" value="InterPro"/>
</dbReference>
<dbReference type="Gene3D" id="1.10.10.10">
    <property type="entry name" value="Winged helix-like DNA-binding domain superfamily/Winged helix DNA-binding domain"/>
    <property type="match status" value="1"/>
</dbReference>
<keyword evidence="3" id="KW-0378">Hydrolase</keyword>
<keyword evidence="8" id="KW-0804">Transcription</keyword>
<dbReference type="AlphaFoldDB" id="A0A1E5P8P9"/>
<keyword evidence="7" id="KW-0238">DNA-binding</keyword>
<evidence type="ECO:0000256" key="5">
    <source>
        <dbReference type="ARBA" id="ARBA00022898"/>
    </source>
</evidence>
<accession>A0A1E5P8P9</accession>
<gene>
    <name evidence="11" type="ORF">AS594_16965</name>
</gene>
<dbReference type="InterPro" id="IPR000524">
    <property type="entry name" value="Tscrpt_reg_HTH_GntR"/>
</dbReference>
<dbReference type="GO" id="GO:0008236">
    <property type="term" value="F:serine-type peptidase activity"/>
    <property type="evidence" value="ECO:0007669"/>
    <property type="project" value="UniProtKB-KW"/>
</dbReference>
<evidence type="ECO:0000256" key="3">
    <source>
        <dbReference type="ARBA" id="ARBA00022801"/>
    </source>
</evidence>
<dbReference type="InterPro" id="IPR051446">
    <property type="entry name" value="HTH_trans_reg/aminotransferase"/>
</dbReference>
<evidence type="ECO:0000256" key="8">
    <source>
        <dbReference type="ARBA" id="ARBA00023163"/>
    </source>
</evidence>